<dbReference type="OrthoDB" id="9992118at2759"/>
<dbReference type="GO" id="GO:0005777">
    <property type="term" value="C:peroxisome"/>
    <property type="evidence" value="ECO:0007669"/>
    <property type="project" value="UniProtKB-SubCell"/>
</dbReference>
<dbReference type="InterPro" id="IPR002042">
    <property type="entry name" value="Uricase"/>
</dbReference>
<proteinExistence type="inferred from homology"/>
<dbReference type="Proteomes" id="UP000504615">
    <property type="component" value="Unplaced"/>
</dbReference>
<dbReference type="GO" id="GO:0019628">
    <property type="term" value="P:urate catabolic process"/>
    <property type="evidence" value="ECO:0007669"/>
    <property type="project" value="UniProtKB-UniPathway"/>
</dbReference>
<evidence type="ECO:0000256" key="5">
    <source>
        <dbReference type="ARBA" id="ARBA00012598"/>
    </source>
</evidence>
<comment type="similarity">
    <text evidence="4">Belongs to the uricase family.</text>
</comment>
<dbReference type="FunFam" id="3.10.270.10:FF:000002">
    <property type="entry name" value="Uricase"/>
    <property type="match status" value="1"/>
</dbReference>
<reference evidence="13" key="1">
    <citation type="submission" date="2025-08" db="UniProtKB">
        <authorList>
            <consortium name="RefSeq"/>
        </authorList>
    </citation>
    <scope>IDENTIFICATION</scope>
</reference>
<evidence type="ECO:0000313" key="12">
    <source>
        <dbReference type="Proteomes" id="UP000504615"/>
    </source>
</evidence>
<evidence type="ECO:0000256" key="1">
    <source>
        <dbReference type="ARBA" id="ARBA00003860"/>
    </source>
</evidence>
<evidence type="ECO:0000256" key="11">
    <source>
        <dbReference type="ARBA" id="ARBA00048818"/>
    </source>
</evidence>
<dbReference type="GO" id="GO:0006145">
    <property type="term" value="P:purine nucleobase catabolic process"/>
    <property type="evidence" value="ECO:0007669"/>
    <property type="project" value="TreeGrafter"/>
</dbReference>
<dbReference type="InterPro" id="IPR019842">
    <property type="entry name" value="Uricase_CS"/>
</dbReference>
<evidence type="ECO:0000313" key="13">
    <source>
        <dbReference type="RefSeq" id="XP_011633795.1"/>
    </source>
</evidence>
<dbReference type="Gene3D" id="3.10.270.10">
    <property type="entry name" value="Urate Oxidase"/>
    <property type="match status" value="1"/>
</dbReference>
<keyword evidence="7" id="KW-0659">Purine metabolism</keyword>
<keyword evidence="8" id="KW-0560">Oxidoreductase</keyword>
<protein>
    <recommendedName>
        <fullName evidence="6">Uricase</fullName>
        <ecNumber evidence="5">1.7.3.3</ecNumber>
    </recommendedName>
    <alternativeName>
        <fullName evidence="10">Urate oxidase</fullName>
    </alternativeName>
</protein>
<keyword evidence="9" id="KW-0576">Peroxisome</keyword>
<dbReference type="SUPFAM" id="SSF55620">
    <property type="entry name" value="Tetrahydrobiopterin biosynthesis enzymes-like"/>
    <property type="match status" value="2"/>
</dbReference>
<dbReference type="Pfam" id="PF01014">
    <property type="entry name" value="Uricase"/>
    <property type="match status" value="2"/>
</dbReference>
<organism evidence="12 13">
    <name type="scientific">Pogonomyrmex barbatus</name>
    <name type="common">red harvester ant</name>
    <dbReference type="NCBI Taxonomy" id="144034"/>
    <lineage>
        <taxon>Eukaryota</taxon>
        <taxon>Metazoa</taxon>
        <taxon>Ecdysozoa</taxon>
        <taxon>Arthropoda</taxon>
        <taxon>Hexapoda</taxon>
        <taxon>Insecta</taxon>
        <taxon>Pterygota</taxon>
        <taxon>Neoptera</taxon>
        <taxon>Endopterygota</taxon>
        <taxon>Hymenoptera</taxon>
        <taxon>Apocrita</taxon>
        <taxon>Aculeata</taxon>
        <taxon>Formicoidea</taxon>
        <taxon>Formicidae</taxon>
        <taxon>Myrmicinae</taxon>
        <taxon>Pogonomyrmex</taxon>
    </lineage>
</organism>
<dbReference type="RefSeq" id="XP_011633795.1">
    <property type="nucleotide sequence ID" value="XM_011635493.2"/>
</dbReference>
<dbReference type="PROSITE" id="PS00366">
    <property type="entry name" value="URICASE"/>
    <property type="match status" value="1"/>
</dbReference>
<dbReference type="AlphaFoldDB" id="A0A6I9VZ78"/>
<evidence type="ECO:0000256" key="9">
    <source>
        <dbReference type="ARBA" id="ARBA00023140"/>
    </source>
</evidence>
<dbReference type="UniPathway" id="UPA00394">
    <property type="reaction ID" value="UER00650"/>
</dbReference>
<dbReference type="PRINTS" id="PR00093">
    <property type="entry name" value="URICASE"/>
</dbReference>
<comment type="catalytic activity">
    <reaction evidence="11">
        <text>urate + O2 + H2O = 5-hydroxyisourate + H2O2</text>
        <dbReference type="Rhea" id="RHEA:21368"/>
        <dbReference type="ChEBI" id="CHEBI:15377"/>
        <dbReference type="ChEBI" id="CHEBI:15379"/>
        <dbReference type="ChEBI" id="CHEBI:16240"/>
        <dbReference type="ChEBI" id="CHEBI:17775"/>
        <dbReference type="ChEBI" id="CHEBI:18072"/>
        <dbReference type="EC" id="1.7.3.3"/>
    </reaction>
</comment>
<gene>
    <name evidence="13" type="primary">LOC105424989</name>
</gene>
<evidence type="ECO:0000256" key="8">
    <source>
        <dbReference type="ARBA" id="ARBA00023002"/>
    </source>
</evidence>
<comment type="subcellular location">
    <subcellularLocation>
        <location evidence="2">Peroxisome</location>
    </subcellularLocation>
</comment>
<dbReference type="PANTHER" id="PTHR42874:SF1">
    <property type="entry name" value="URICASE"/>
    <property type="match status" value="1"/>
</dbReference>
<dbReference type="GeneID" id="105424989"/>
<accession>A0A6I9VZ78</accession>
<evidence type="ECO:0000256" key="10">
    <source>
        <dbReference type="ARBA" id="ARBA00031317"/>
    </source>
</evidence>
<comment type="pathway">
    <text evidence="3">Purine metabolism; urate degradation; (S)-allantoin from urate: step 1/3.</text>
</comment>
<name>A0A6I9VZ78_9HYME</name>
<evidence type="ECO:0000256" key="4">
    <source>
        <dbReference type="ARBA" id="ARBA00009760"/>
    </source>
</evidence>
<dbReference type="NCBIfam" id="TIGR03383">
    <property type="entry name" value="urate_oxi"/>
    <property type="match status" value="1"/>
</dbReference>
<dbReference type="KEGG" id="pbar:105424989"/>
<evidence type="ECO:0000256" key="7">
    <source>
        <dbReference type="ARBA" id="ARBA00022631"/>
    </source>
</evidence>
<dbReference type="EC" id="1.7.3.3" evidence="5"/>
<keyword evidence="12" id="KW-1185">Reference proteome</keyword>
<evidence type="ECO:0000256" key="3">
    <source>
        <dbReference type="ARBA" id="ARBA00004831"/>
    </source>
</evidence>
<comment type="function">
    <text evidence="1">Catalyzes the oxidation of uric acid to 5-hydroxyisourate, which is further processed to form (S)-allantoin.</text>
</comment>
<evidence type="ECO:0000256" key="6">
    <source>
        <dbReference type="ARBA" id="ARBA00017098"/>
    </source>
</evidence>
<dbReference type="PANTHER" id="PTHR42874">
    <property type="entry name" value="URICASE"/>
    <property type="match status" value="1"/>
</dbReference>
<dbReference type="GO" id="GO:0004846">
    <property type="term" value="F:urate oxidase activity"/>
    <property type="evidence" value="ECO:0007669"/>
    <property type="project" value="UniProtKB-EC"/>
</dbReference>
<sequence length="376" mass="43845">MRDVISDIVRSRIYITSTISRHIVDSLIRKVFTTRMSPLKEQLSHIEGNDKYSLSRSMREKDSPYWDIRAHFNDDEKRNEYELGAYGYGKNNVKLLYVRRNDELRHEIREYEVDTHLRLGSQKDYLEGDNRDIIATDSQKNTVYLMAKKHGIHSPEAFALLLCSHFLYTYEQVAEVSINVEEYPWARYHVDNTPHNHAFIMCPTATRFCQVSQLRNESPRIRGGLKGLRVLKTTQSSFTDFIQDEYRTLPDMNDRIFSTVVTATWDFSTATGVDFDTVWYMVKNCIMQNFAGPPDTGIYSPSVQNTLYLTEKSILDKVKQICSIEMQMPNKHYFDMDLSKFTKVIQGQNKEVYLPIDKPSGIIYARLNRKSFSAKL</sequence>
<evidence type="ECO:0000256" key="2">
    <source>
        <dbReference type="ARBA" id="ARBA00004275"/>
    </source>
</evidence>